<dbReference type="Gene3D" id="3.40.50.1110">
    <property type="entry name" value="SGNH hydrolase"/>
    <property type="match status" value="1"/>
</dbReference>
<evidence type="ECO:0000313" key="3">
    <source>
        <dbReference type="EMBL" id="MCP2345663.1"/>
    </source>
</evidence>
<dbReference type="PANTHER" id="PTHR43784">
    <property type="entry name" value="GDSL-LIKE LIPASE/ACYLHYDROLASE, PUTATIVE (AFU_ORTHOLOGUE AFUA_2G00820)-RELATED"/>
    <property type="match status" value="1"/>
</dbReference>
<gene>
    <name evidence="3" type="ORF">HD595_001785</name>
</gene>
<dbReference type="InterPro" id="IPR036514">
    <property type="entry name" value="SGNH_hydro_sf"/>
</dbReference>
<dbReference type="InterPro" id="IPR053140">
    <property type="entry name" value="GDSL_Rv0518-like"/>
</dbReference>
<dbReference type="EMBL" id="JAMZEC010000001">
    <property type="protein sequence ID" value="MCP2345663.1"/>
    <property type="molecule type" value="Genomic_DNA"/>
</dbReference>
<name>A0ABT1JV79_9ACTN</name>
<dbReference type="InterPro" id="IPR013830">
    <property type="entry name" value="SGNH_hydro"/>
</dbReference>
<feature type="signal peptide" evidence="1">
    <location>
        <begin position="1"/>
        <end position="25"/>
    </location>
</feature>
<dbReference type="Proteomes" id="UP001320766">
    <property type="component" value="Unassembled WGS sequence"/>
</dbReference>
<dbReference type="SUPFAM" id="SSF52266">
    <property type="entry name" value="SGNH hydrolase"/>
    <property type="match status" value="1"/>
</dbReference>
<comment type="caution">
    <text evidence="3">The sequence shown here is derived from an EMBL/GenBank/DDBJ whole genome shotgun (WGS) entry which is preliminary data.</text>
</comment>
<dbReference type="RefSeq" id="WP_253767415.1">
    <property type="nucleotide sequence ID" value="NZ_BAAAVE010000052.1"/>
</dbReference>
<dbReference type="Pfam" id="PF13472">
    <property type="entry name" value="Lipase_GDSL_2"/>
    <property type="match status" value="1"/>
</dbReference>
<proteinExistence type="predicted"/>
<reference evidence="3 4" key="1">
    <citation type="submission" date="2022-06" db="EMBL/GenBank/DDBJ databases">
        <title>Sequencing the genomes of 1000 actinobacteria strains.</title>
        <authorList>
            <person name="Klenk H.-P."/>
        </authorList>
    </citation>
    <scope>NUCLEOTIDE SEQUENCE [LARGE SCALE GENOMIC DNA]</scope>
    <source>
        <strain evidence="3 4">DSM 44170</strain>
    </source>
</reference>
<feature type="domain" description="SGNH hydrolase-type esterase" evidence="2">
    <location>
        <begin position="209"/>
        <end position="405"/>
    </location>
</feature>
<organism evidence="3 4">
    <name type="scientific">Nonomuraea roseoviolacea subsp. carminata</name>
    <dbReference type="NCBI Taxonomy" id="160689"/>
    <lineage>
        <taxon>Bacteria</taxon>
        <taxon>Bacillati</taxon>
        <taxon>Actinomycetota</taxon>
        <taxon>Actinomycetes</taxon>
        <taxon>Streptosporangiales</taxon>
        <taxon>Streptosporangiaceae</taxon>
        <taxon>Nonomuraea</taxon>
    </lineage>
</organism>
<sequence>MKSPRWAVALSAAVAVMAAIVPAAAADAGAAPWTAAWGAAMQRPTPGTADNGPNWSVEGFDGHTLRQVIRMTVAGPSVRIRLSNLYGTRPLLIAGARVGRSAGGAAVWPGSARPVTFAGKPSAAVPPGKELVSDPVALTVSPLERLAVSLRVRGATGPATFHRFTTATSYRAHGDHLGDAAPGAFGEATSAWYYLTGVEVEGAAATVVAFGDSLVDGVGSTAGADVRFVDQLAERLGTGERPLATVNAGIAGNSLLSASPCYGDRALDRFRRDVLDRPGVRAVIVHLGANDLGLPQVGGACVGPAAEVTLRRLIDGHRALIAAAHARGVKAVGVTIPPLRGALFPFWNERVEEARAGLNRWIRSGGAYDAVLDADRAMADPAAAGRSRPGFLFIDGLHPDDAGHHAIAAALAESATKGLRR</sequence>
<dbReference type="PANTHER" id="PTHR43784:SF2">
    <property type="entry name" value="GDSL-LIKE LIPASE_ACYLHYDROLASE, PUTATIVE (AFU_ORTHOLOGUE AFUA_2G00820)-RELATED"/>
    <property type="match status" value="1"/>
</dbReference>
<evidence type="ECO:0000256" key="1">
    <source>
        <dbReference type="SAM" id="SignalP"/>
    </source>
</evidence>
<keyword evidence="1" id="KW-0732">Signal</keyword>
<accession>A0ABT1JV79</accession>
<feature type="chain" id="PRO_5045605690" evidence="1">
    <location>
        <begin position="26"/>
        <end position="421"/>
    </location>
</feature>
<evidence type="ECO:0000313" key="4">
    <source>
        <dbReference type="Proteomes" id="UP001320766"/>
    </source>
</evidence>
<evidence type="ECO:0000259" key="2">
    <source>
        <dbReference type="Pfam" id="PF13472"/>
    </source>
</evidence>
<protein>
    <submittedName>
        <fullName evidence="3">Lysophospholipase L1-like esterase</fullName>
    </submittedName>
</protein>
<keyword evidence="4" id="KW-1185">Reference proteome</keyword>